<dbReference type="Pfam" id="PF12698">
    <property type="entry name" value="ABC2_membrane_3"/>
    <property type="match status" value="2"/>
</dbReference>
<dbReference type="PANTHER" id="PTHR19229">
    <property type="entry name" value="ATP-BINDING CASSETTE TRANSPORTER SUBFAMILY A ABCA"/>
    <property type="match status" value="1"/>
</dbReference>
<feature type="transmembrane region" description="Helical" evidence="9">
    <location>
        <begin position="385"/>
        <end position="404"/>
    </location>
</feature>
<dbReference type="InterPro" id="IPR026082">
    <property type="entry name" value="ABCA"/>
</dbReference>
<dbReference type="OrthoDB" id="6512918at2759"/>
<dbReference type="InterPro" id="IPR013525">
    <property type="entry name" value="ABC2_TM"/>
</dbReference>
<gene>
    <name evidence="11" type="primary">Abca3_5</name>
    <name evidence="11" type="ORF">Bhyg_11385</name>
</gene>
<keyword evidence="7 9" id="KW-1133">Transmembrane helix</keyword>
<dbReference type="EMBL" id="WJQU01000003">
    <property type="protein sequence ID" value="KAJ6638648.1"/>
    <property type="molecule type" value="Genomic_DNA"/>
</dbReference>
<evidence type="ECO:0000256" key="3">
    <source>
        <dbReference type="ARBA" id="ARBA00022692"/>
    </source>
</evidence>
<evidence type="ECO:0000256" key="8">
    <source>
        <dbReference type="ARBA" id="ARBA00023136"/>
    </source>
</evidence>
<evidence type="ECO:0000256" key="1">
    <source>
        <dbReference type="ARBA" id="ARBA00004141"/>
    </source>
</evidence>
<feature type="transmembrane region" description="Helical" evidence="9">
    <location>
        <begin position="909"/>
        <end position="928"/>
    </location>
</feature>
<feature type="transmembrane region" description="Helical" evidence="9">
    <location>
        <begin position="314"/>
        <end position="337"/>
    </location>
</feature>
<dbReference type="GO" id="GO:0140359">
    <property type="term" value="F:ABC-type transporter activity"/>
    <property type="evidence" value="ECO:0007669"/>
    <property type="project" value="InterPro"/>
</dbReference>
<dbReference type="PROSITE" id="PS50893">
    <property type="entry name" value="ABC_TRANSPORTER_2"/>
    <property type="match status" value="2"/>
</dbReference>
<dbReference type="GO" id="GO:0005319">
    <property type="term" value="F:lipid transporter activity"/>
    <property type="evidence" value="ECO:0007669"/>
    <property type="project" value="TreeGrafter"/>
</dbReference>
<dbReference type="CDD" id="cd03263">
    <property type="entry name" value="ABC_subfamily_A"/>
    <property type="match status" value="2"/>
</dbReference>
<feature type="domain" description="ABC transporter" evidence="10">
    <location>
        <begin position="1371"/>
        <end position="1606"/>
    </location>
</feature>
<keyword evidence="3 9" id="KW-0812">Transmembrane</keyword>
<feature type="transmembrane region" description="Helical" evidence="9">
    <location>
        <begin position="1087"/>
        <end position="1107"/>
    </location>
</feature>
<dbReference type="PANTHER" id="PTHR19229:SF250">
    <property type="entry name" value="ABC TRANSPORTER DOMAIN-CONTAINING PROTEIN-RELATED"/>
    <property type="match status" value="1"/>
</dbReference>
<feature type="transmembrane region" description="Helical" evidence="9">
    <location>
        <begin position="1231"/>
        <end position="1249"/>
    </location>
</feature>
<sequence length="1719" mass="194939">MSATNWDKFRLLMWKNWLLQYRHKTQTIVQLLVPVVFSALLVLIRGLVDPEVHPEPFHFPKLNISLDALRGGVGPSEVGLQYKLLIKSHLAHSTYQPDLNWRIIYTPNVPILEELIGLTSKTLKLKGGVAVNSSDELIKALVQQNIFVGLEFHNAELLSSPDVLPKQLEYSIRFPSELRTSVYDNPIIYNWKTNLLFPRFQILGPRNPNDTDDGIPAGYLREGFLAVQNAVASQFLFMKSNGSDSMPEIMIQRYPYPEYIEDILLTGLETLVSLIIMISFVYSCTTTVKFIAIEKEKQLKEAMKIMGLANWLHWLSWFVRSMILLGTSISFIVMLFKVPWYENSDVAIFTFSNWSCLWVFLFAYSIATTTFCFMLSVFFSKANTASAVSGLIWFLSYSVYSFTYASYDQLELYQKLVMSLLSNTAMAFGFQLIIRLEGSSEGLQWNNFFRAVSVDDSLSIGLLVIALFIAAFIYLMIALYIEKIYPGEYGVPQPWYFPFTRTFWFRRQEYVRVTDSSKNMYNSDVFEEDPQGRQAGIRISNLRKVYSNKRVAVDGLTLNMFDDDITVLLGHNGAGKTTTMSMLSGMFPPSNGTAVINGKDIRYDINGVRSSLGLCPQHNILFDELTVREHIVFFSRLKGLSNDAVEREVEKYLKLIDLEDKRNAKSKTLSGGMKRKLAVCVAFCGNSKIVLLDEPTSGMDPQARRALWDVLKEQKKGRTVLLSTHFMDEADILGDRIAIMANGKLKCVGSSFFLKKQFGCGYHLICVKKPNCDTEKITSLLKYYMPEVKVEYDVGTELSYQLSDKCSQMFNKLFSELEIRSDELGVDSYGVSLTTLEEVFMKVGTDPLSADNEHLEMNGSLTEKQDSEFGSEASLNYAADIALLNGMPLIINQVRALFTKKILQTWRNWLLMLIQICIPVLFITITVLSERSRAWYYELPPLKICLQKYVESVTVLDADPNVNQNSLVAKYANEYRNQIQTNSFHEFERINESFEEYILRLARAMLVRVNTRYLAGATIRDPLKIVAHFNNQPMHTAPISLSLVHNAVIRAHLGIDHSITVINRPLPYSTQSRIELLQLGGTMGFQLAVNVGFAMAFVASFYVLPYIKERTVKSKLLQFVSGANVFTFWITALLWDILTFVITILFLVITFAAFQEEGWSTALELSRIFFILFIFVLAILPVTIFASRFFKDPADGFSVLSMVYIFTGMACFFIVFIMSLEQYDLQDTAKILTWVFMIFPHFALSHGLGNINTITSLNQICDMQCKMLPGCTKELMCDIMPHLNSTIQCCDNNYFKWSNYGIGRNLFFMSCTGIGFFIILLVTEYSLISSFVYSIKSFFVSKISRDDSNEPIDFDVVEEKNRVKSMDVTDIRTHNLVLMEMSKAYGKFVAVQDMSIAVEHSECFGLLGVNGAGKTTTFKMLTGDVKITSGEAWVRGLSLKSDMNKVHQIIGYCPQFDALIGELTGRETLTMYCLLRGIPNRRISSMVLNLAADLNFLKHIDKRVKMYSGGNKRKLSTAIALVGNPAVVYLDEPTTGMDPGARRQLWDMVCKIRKSGKSIMLTSHSMDECEALCTRLAIMVNGEFKCLGSVQHLKNKFSKGYTLSIKVKKNNISRPPTADSDGLTAQSFTEPIDIAATIEEIKDFVDTEFPGANLQEEYAGLLTYFIPNSDLKWSAMFGLMEEAKGRFNMEDYSLSQTTLEQVFLSFAKLQREEKKERSN</sequence>
<proteinExistence type="predicted"/>
<dbReference type="InterPro" id="IPR056264">
    <property type="entry name" value="R2_ABCA1-4-like"/>
</dbReference>
<keyword evidence="12" id="KW-1185">Reference proteome</keyword>
<dbReference type="GO" id="GO:0016020">
    <property type="term" value="C:membrane"/>
    <property type="evidence" value="ECO:0007669"/>
    <property type="project" value="UniProtKB-SubCell"/>
</dbReference>
<feature type="transmembrane region" description="Helical" evidence="9">
    <location>
        <begin position="1127"/>
        <end position="1154"/>
    </location>
</feature>
<dbReference type="GO" id="GO:0016887">
    <property type="term" value="F:ATP hydrolysis activity"/>
    <property type="evidence" value="ECO:0007669"/>
    <property type="project" value="InterPro"/>
</dbReference>
<comment type="subcellular location">
    <subcellularLocation>
        <location evidence="1">Membrane</location>
        <topology evidence="1">Multi-pass membrane protein</topology>
    </subcellularLocation>
</comment>
<keyword evidence="6" id="KW-0067">ATP-binding</keyword>
<feature type="transmembrane region" description="Helical" evidence="9">
    <location>
        <begin position="271"/>
        <end position="293"/>
    </location>
</feature>
<dbReference type="InterPro" id="IPR017871">
    <property type="entry name" value="ABC_transporter-like_CS"/>
</dbReference>
<dbReference type="FunFam" id="3.40.50.300:FF:000327">
    <property type="entry name" value="ATP-binding cassette sub-family A member 3"/>
    <property type="match status" value="1"/>
</dbReference>
<dbReference type="FunFam" id="3.40.50.300:FF:000298">
    <property type="entry name" value="ATP-binding cassette sub-family A member 12"/>
    <property type="match status" value="1"/>
</dbReference>
<evidence type="ECO:0000256" key="4">
    <source>
        <dbReference type="ARBA" id="ARBA00022737"/>
    </source>
</evidence>
<evidence type="ECO:0000256" key="2">
    <source>
        <dbReference type="ARBA" id="ARBA00022448"/>
    </source>
</evidence>
<evidence type="ECO:0000256" key="6">
    <source>
        <dbReference type="ARBA" id="ARBA00022840"/>
    </source>
</evidence>
<keyword evidence="8 9" id="KW-0472">Membrane</keyword>
<organism evidence="11 12">
    <name type="scientific">Pseudolycoriella hygida</name>
    <dbReference type="NCBI Taxonomy" id="35572"/>
    <lineage>
        <taxon>Eukaryota</taxon>
        <taxon>Metazoa</taxon>
        <taxon>Ecdysozoa</taxon>
        <taxon>Arthropoda</taxon>
        <taxon>Hexapoda</taxon>
        <taxon>Insecta</taxon>
        <taxon>Pterygota</taxon>
        <taxon>Neoptera</taxon>
        <taxon>Endopterygota</taxon>
        <taxon>Diptera</taxon>
        <taxon>Nematocera</taxon>
        <taxon>Sciaroidea</taxon>
        <taxon>Sciaridae</taxon>
        <taxon>Pseudolycoriella</taxon>
    </lineage>
</organism>
<keyword evidence="5" id="KW-0547">Nucleotide-binding</keyword>
<reference evidence="11" key="1">
    <citation type="submission" date="2022-07" db="EMBL/GenBank/DDBJ databases">
        <authorList>
            <person name="Trinca V."/>
            <person name="Uliana J.V.C."/>
            <person name="Torres T.T."/>
            <person name="Ward R.J."/>
            <person name="Monesi N."/>
        </authorList>
    </citation>
    <scope>NUCLEOTIDE SEQUENCE</scope>
    <source>
        <strain evidence="11">HSMRA1968</strain>
        <tissue evidence="11">Whole embryos</tissue>
    </source>
</reference>
<feature type="transmembrane region" description="Helical" evidence="9">
    <location>
        <begin position="357"/>
        <end position="378"/>
    </location>
</feature>
<name>A0A9Q0MVB6_9DIPT</name>
<feature type="transmembrane region" description="Helical" evidence="9">
    <location>
        <begin position="1196"/>
        <end position="1219"/>
    </location>
</feature>
<evidence type="ECO:0000313" key="11">
    <source>
        <dbReference type="EMBL" id="KAJ6638648.1"/>
    </source>
</evidence>
<evidence type="ECO:0000256" key="9">
    <source>
        <dbReference type="SAM" id="Phobius"/>
    </source>
</evidence>
<feature type="transmembrane region" description="Helical" evidence="9">
    <location>
        <begin position="28"/>
        <end position="48"/>
    </location>
</feature>
<dbReference type="GO" id="GO:0005524">
    <property type="term" value="F:ATP binding"/>
    <property type="evidence" value="ECO:0007669"/>
    <property type="project" value="UniProtKB-KW"/>
</dbReference>
<dbReference type="SMART" id="SM00382">
    <property type="entry name" value="AAA"/>
    <property type="match status" value="2"/>
</dbReference>
<dbReference type="Gene3D" id="3.40.50.300">
    <property type="entry name" value="P-loop containing nucleotide triphosphate hydrolases"/>
    <property type="match status" value="2"/>
</dbReference>
<dbReference type="SUPFAM" id="SSF52540">
    <property type="entry name" value="P-loop containing nucleoside triphosphate hydrolases"/>
    <property type="match status" value="2"/>
</dbReference>
<dbReference type="Proteomes" id="UP001151699">
    <property type="component" value="Chromosome X"/>
</dbReference>
<feature type="transmembrane region" description="Helical" evidence="9">
    <location>
        <begin position="457"/>
        <end position="481"/>
    </location>
</feature>
<dbReference type="Pfam" id="PF00005">
    <property type="entry name" value="ABC_tran"/>
    <property type="match status" value="2"/>
</dbReference>
<feature type="transmembrane region" description="Helical" evidence="9">
    <location>
        <begin position="1166"/>
        <end position="1190"/>
    </location>
</feature>
<feature type="domain" description="ABC transporter" evidence="10">
    <location>
        <begin position="537"/>
        <end position="767"/>
    </location>
</feature>
<dbReference type="InterPro" id="IPR003439">
    <property type="entry name" value="ABC_transporter-like_ATP-bd"/>
</dbReference>
<dbReference type="Pfam" id="PF23321">
    <property type="entry name" value="R1_ABCA1"/>
    <property type="match status" value="1"/>
</dbReference>
<evidence type="ECO:0000256" key="7">
    <source>
        <dbReference type="ARBA" id="ARBA00022989"/>
    </source>
</evidence>
<keyword evidence="2" id="KW-0813">Transport</keyword>
<evidence type="ECO:0000313" key="12">
    <source>
        <dbReference type="Proteomes" id="UP001151699"/>
    </source>
</evidence>
<evidence type="ECO:0000256" key="5">
    <source>
        <dbReference type="ARBA" id="ARBA00022741"/>
    </source>
</evidence>
<keyword evidence="4" id="KW-0677">Repeat</keyword>
<dbReference type="PROSITE" id="PS00211">
    <property type="entry name" value="ABC_TRANSPORTER_1"/>
    <property type="match status" value="1"/>
</dbReference>
<feature type="transmembrane region" description="Helical" evidence="9">
    <location>
        <begin position="1306"/>
        <end position="1335"/>
    </location>
</feature>
<protein>
    <submittedName>
        <fullName evidence="11">Phospholipid-transporting ATPase ABCA3</fullName>
    </submittedName>
</protein>
<accession>A0A9Q0MVB6</accession>
<comment type="caution">
    <text evidence="11">The sequence shown here is derived from an EMBL/GenBank/DDBJ whole genome shotgun (WGS) entry which is preliminary data.</text>
</comment>
<dbReference type="InterPro" id="IPR003593">
    <property type="entry name" value="AAA+_ATPase"/>
</dbReference>
<evidence type="ECO:0000259" key="10">
    <source>
        <dbReference type="PROSITE" id="PS50893"/>
    </source>
</evidence>
<dbReference type="InterPro" id="IPR027417">
    <property type="entry name" value="P-loop_NTPase"/>
</dbReference>